<evidence type="ECO:0000256" key="8">
    <source>
        <dbReference type="ARBA" id="ARBA00023136"/>
    </source>
</evidence>
<evidence type="ECO:0000256" key="7">
    <source>
        <dbReference type="ARBA" id="ARBA00022989"/>
    </source>
</evidence>
<dbReference type="GO" id="GO:0007031">
    <property type="term" value="P:peroxisome organization"/>
    <property type="evidence" value="ECO:0007669"/>
    <property type="project" value="UniProtKB-KW"/>
</dbReference>
<dbReference type="Gene3D" id="3.40.50.11730">
    <property type="entry name" value="Peroxisome assembly protein 22"/>
    <property type="match status" value="1"/>
</dbReference>
<feature type="non-terminal residue" evidence="10">
    <location>
        <position position="1"/>
    </location>
</feature>
<protein>
    <recommendedName>
        <fullName evidence="4">Peroxisome assembly protein 22</fullName>
    </recommendedName>
</protein>
<evidence type="ECO:0000256" key="9">
    <source>
        <dbReference type="ARBA" id="ARBA00023140"/>
    </source>
</evidence>
<name>A0A1E4SMA5_9ASCO</name>
<dbReference type="EMBL" id="KV453910">
    <property type="protein sequence ID" value="ODV80659.1"/>
    <property type="molecule type" value="Genomic_DNA"/>
</dbReference>
<accession>A0A1E4SMA5</accession>
<feature type="non-terminal residue" evidence="10">
    <location>
        <position position="165"/>
    </location>
</feature>
<keyword evidence="11" id="KW-1185">Reference proteome</keyword>
<evidence type="ECO:0000256" key="4">
    <source>
        <dbReference type="ARBA" id="ARBA00018967"/>
    </source>
</evidence>
<keyword evidence="9" id="KW-0576">Peroxisome</keyword>
<evidence type="ECO:0000256" key="3">
    <source>
        <dbReference type="ARBA" id="ARBA00009642"/>
    </source>
</evidence>
<comment type="subcellular location">
    <subcellularLocation>
        <location evidence="2">Peroxisome membrane</location>
        <topology evidence="2">Single-pass membrane protein</topology>
    </subcellularLocation>
</comment>
<dbReference type="OrthoDB" id="4014227at2759"/>
<keyword evidence="5" id="KW-0962">Peroxisome biogenesis</keyword>
<evidence type="ECO:0000313" key="11">
    <source>
        <dbReference type="Proteomes" id="UP000094285"/>
    </source>
</evidence>
<dbReference type="Pfam" id="PF12827">
    <property type="entry name" value="Peroxin-22"/>
    <property type="match status" value="1"/>
</dbReference>
<dbReference type="GeneID" id="30982535"/>
<keyword evidence="8" id="KW-0472">Membrane</keyword>
<dbReference type="InterPro" id="IPR024359">
    <property type="entry name" value="Peroxin-22"/>
</dbReference>
<dbReference type="Proteomes" id="UP000094285">
    <property type="component" value="Unassembled WGS sequence"/>
</dbReference>
<dbReference type="GO" id="GO:0005778">
    <property type="term" value="C:peroxisomal membrane"/>
    <property type="evidence" value="ECO:0007669"/>
    <property type="project" value="UniProtKB-SubCell"/>
</dbReference>
<comment type="function">
    <text evidence="1">Involved in peroxisome biogenesis.</text>
</comment>
<dbReference type="AlphaFoldDB" id="A0A1E4SMA5"/>
<evidence type="ECO:0000256" key="5">
    <source>
        <dbReference type="ARBA" id="ARBA00022593"/>
    </source>
</evidence>
<dbReference type="InterPro" id="IPR038613">
    <property type="entry name" value="Peroxin-22_C_sf"/>
</dbReference>
<evidence type="ECO:0000256" key="1">
    <source>
        <dbReference type="ARBA" id="ARBA00003659"/>
    </source>
</evidence>
<gene>
    <name evidence="10" type="ORF">CANTADRAFT_31419</name>
</gene>
<evidence type="ECO:0000256" key="6">
    <source>
        <dbReference type="ARBA" id="ARBA00022692"/>
    </source>
</evidence>
<keyword evidence="6" id="KW-0812">Transmembrane</keyword>
<organism evidence="10 11">
    <name type="scientific">Suhomyces tanzawaensis NRRL Y-17324</name>
    <dbReference type="NCBI Taxonomy" id="984487"/>
    <lineage>
        <taxon>Eukaryota</taxon>
        <taxon>Fungi</taxon>
        <taxon>Dikarya</taxon>
        <taxon>Ascomycota</taxon>
        <taxon>Saccharomycotina</taxon>
        <taxon>Pichiomycetes</taxon>
        <taxon>Debaryomycetaceae</taxon>
        <taxon>Suhomyces</taxon>
    </lineage>
</organism>
<evidence type="ECO:0000256" key="2">
    <source>
        <dbReference type="ARBA" id="ARBA00004549"/>
    </source>
</evidence>
<dbReference type="RefSeq" id="XP_020065781.1">
    <property type="nucleotide sequence ID" value="XM_020208398.1"/>
</dbReference>
<proteinExistence type="inferred from homology"/>
<keyword evidence="7" id="KW-1133">Transmembrane helix</keyword>
<evidence type="ECO:0000313" key="10">
    <source>
        <dbReference type="EMBL" id="ODV80659.1"/>
    </source>
</evidence>
<sequence length="165" mass="18452">AQKSPKLWLAALVASSVAAISYKIYNSYTQASEEEPRGSYKLSKQSVNKSIVLTLSSSVINSKLPLNDILVNSQNVVFILPPNLSEEDLNNELNTEFVNRDNNYKLLKCLNLQGYVQMLKNLQPDLLLICADDLGLSTMKLTQDLSRFIKQIVNIDQTNDDICAK</sequence>
<comment type="similarity">
    <text evidence="3">Belongs to the peroxin-22 family.</text>
</comment>
<reference evidence="11" key="1">
    <citation type="submission" date="2016-05" db="EMBL/GenBank/DDBJ databases">
        <title>Comparative genomics of biotechnologically important yeasts.</title>
        <authorList>
            <consortium name="DOE Joint Genome Institute"/>
            <person name="Riley R."/>
            <person name="Haridas S."/>
            <person name="Wolfe K.H."/>
            <person name="Lopes M.R."/>
            <person name="Hittinger C.T."/>
            <person name="Goker M."/>
            <person name="Salamov A."/>
            <person name="Wisecaver J."/>
            <person name="Long T.M."/>
            <person name="Aerts A.L."/>
            <person name="Barry K."/>
            <person name="Choi C."/>
            <person name="Clum A."/>
            <person name="Coughlan A.Y."/>
            <person name="Deshpande S."/>
            <person name="Douglass A.P."/>
            <person name="Hanson S.J."/>
            <person name="Klenk H.-P."/>
            <person name="Labutti K."/>
            <person name="Lapidus A."/>
            <person name="Lindquist E."/>
            <person name="Lipzen A."/>
            <person name="Meier-Kolthoff J.P."/>
            <person name="Ohm R.A."/>
            <person name="Otillar R.P."/>
            <person name="Pangilinan J."/>
            <person name="Peng Y."/>
            <person name="Rokas A."/>
            <person name="Rosa C.A."/>
            <person name="Scheuner C."/>
            <person name="Sibirny A.A."/>
            <person name="Slot J.C."/>
            <person name="Stielow J.B."/>
            <person name="Sun H."/>
            <person name="Kurtzman C.P."/>
            <person name="Blackwell M."/>
            <person name="Grigoriev I.V."/>
            <person name="Jeffries T.W."/>
        </authorList>
    </citation>
    <scope>NUCLEOTIDE SEQUENCE [LARGE SCALE GENOMIC DNA]</scope>
    <source>
        <strain evidence="11">NRRL Y-17324</strain>
    </source>
</reference>